<name>A0A7K0BLQ1_9ACTN</name>
<evidence type="ECO:0000259" key="3">
    <source>
        <dbReference type="PROSITE" id="PS50801"/>
    </source>
</evidence>
<feature type="domain" description="STAS" evidence="3">
    <location>
        <begin position="3"/>
        <end position="113"/>
    </location>
</feature>
<organism evidence="4 5">
    <name type="scientific">Actinomadura macrotermitis</name>
    <dbReference type="NCBI Taxonomy" id="2585200"/>
    <lineage>
        <taxon>Bacteria</taxon>
        <taxon>Bacillati</taxon>
        <taxon>Actinomycetota</taxon>
        <taxon>Actinomycetes</taxon>
        <taxon>Streptosporangiales</taxon>
        <taxon>Thermomonosporaceae</taxon>
        <taxon>Actinomadura</taxon>
    </lineage>
</organism>
<dbReference type="SUPFAM" id="SSF52091">
    <property type="entry name" value="SpoIIaa-like"/>
    <property type="match status" value="1"/>
</dbReference>
<sequence length="113" mass="12165">MNLSLRTGPAERVAVVHIGGEIDIACADGMRDHLMAALRAAEDALVVDFAGVEFMDCSGLRALVAARARAEFLRKRLYLASVPERVQRIIRLGGLDGAFAYCNEAAVPDHVLS</sequence>
<dbReference type="InterPro" id="IPR036513">
    <property type="entry name" value="STAS_dom_sf"/>
</dbReference>
<evidence type="ECO:0000256" key="1">
    <source>
        <dbReference type="ARBA" id="ARBA00009013"/>
    </source>
</evidence>
<dbReference type="Proteomes" id="UP000487268">
    <property type="component" value="Unassembled WGS sequence"/>
</dbReference>
<dbReference type="Gene3D" id="3.30.750.24">
    <property type="entry name" value="STAS domain"/>
    <property type="match status" value="1"/>
</dbReference>
<dbReference type="Pfam" id="PF01740">
    <property type="entry name" value="STAS"/>
    <property type="match status" value="1"/>
</dbReference>
<comment type="caution">
    <text evidence="4">The sequence shown here is derived from an EMBL/GenBank/DDBJ whole genome shotgun (WGS) entry which is preliminary data.</text>
</comment>
<protein>
    <recommendedName>
        <fullName evidence="2">Anti-sigma factor antagonist</fullName>
    </recommendedName>
</protein>
<dbReference type="PANTHER" id="PTHR33495:SF2">
    <property type="entry name" value="ANTI-SIGMA FACTOR ANTAGONIST TM_1081-RELATED"/>
    <property type="match status" value="1"/>
</dbReference>
<dbReference type="RefSeq" id="WP_194293165.1">
    <property type="nucleotide sequence ID" value="NZ_WEGH01000001.1"/>
</dbReference>
<evidence type="ECO:0000256" key="2">
    <source>
        <dbReference type="RuleBase" id="RU003749"/>
    </source>
</evidence>
<comment type="similarity">
    <text evidence="1 2">Belongs to the anti-sigma-factor antagonist family.</text>
</comment>
<dbReference type="InterPro" id="IPR002645">
    <property type="entry name" value="STAS_dom"/>
</dbReference>
<proteinExistence type="inferred from homology"/>
<dbReference type="InterPro" id="IPR003658">
    <property type="entry name" value="Anti-sigma_ant"/>
</dbReference>
<dbReference type="NCBIfam" id="TIGR00377">
    <property type="entry name" value="ant_ant_sig"/>
    <property type="match status" value="1"/>
</dbReference>
<keyword evidence="5" id="KW-1185">Reference proteome</keyword>
<dbReference type="PANTHER" id="PTHR33495">
    <property type="entry name" value="ANTI-SIGMA FACTOR ANTAGONIST TM_1081-RELATED-RELATED"/>
    <property type="match status" value="1"/>
</dbReference>
<dbReference type="EMBL" id="WEGH01000001">
    <property type="protein sequence ID" value="MQY02109.1"/>
    <property type="molecule type" value="Genomic_DNA"/>
</dbReference>
<dbReference type="AlphaFoldDB" id="A0A7K0BLQ1"/>
<gene>
    <name evidence="4" type="primary">rsbV_2</name>
    <name evidence="4" type="ORF">ACRB68_01360</name>
</gene>
<reference evidence="4 5" key="1">
    <citation type="submission" date="2019-10" db="EMBL/GenBank/DDBJ databases">
        <title>Actinomadura rubteroloni sp. nov. and Actinomadura macrotermitis sp. nov., isolated from the gut of fungus growing-termite Macrotermes natalensis.</title>
        <authorList>
            <person name="Benndorf R."/>
            <person name="Martin K."/>
            <person name="Kuefner M."/>
            <person name="De Beer W."/>
            <person name="Kaster A.-K."/>
            <person name="Vollmers J."/>
            <person name="Poulsen M."/>
            <person name="Beemelmanns C."/>
        </authorList>
    </citation>
    <scope>NUCLEOTIDE SEQUENCE [LARGE SCALE GENOMIC DNA]</scope>
    <source>
        <strain evidence="4 5">RB68</strain>
    </source>
</reference>
<evidence type="ECO:0000313" key="5">
    <source>
        <dbReference type="Proteomes" id="UP000487268"/>
    </source>
</evidence>
<accession>A0A7K0BLQ1</accession>
<dbReference type="GO" id="GO:0043856">
    <property type="term" value="F:anti-sigma factor antagonist activity"/>
    <property type="evidence" value="ECO:0007669"/>
    <property type="project" value="InterPro"/>
</dbReference>
<dbReference type="PROSITE" id="PS50801">
    <property type="entry name" value="STAS"/>
    <property type="match status" value="1"/>
</dbReference>
<evidence type="ECO:0000313" key="4">
    <source>
        <dbReference type="EMBL" id="MQY02109.1"/>
    </source>
</evidence>
<dbReference type="CDD" id="cd07043">
    <property type="entry name" value="STAS_anti-anti-sigma_factors"/>
    <property type="match status" value="1"/>
</dbReference>